<keyword evidence="1 4" id="KW-0732">Signal</keyword>
<dbReference type="InterPro" id="IPR038606">
    <property type="entry name" value="To_sf"/>
</dbReference>
<evidence type="ECO:0000256" key="2">
    <source>
        <dbReference type="ARBA" id="ARBA00023108"/>
    </source>
</evidence>
<evidence type="ECO:0000256" key="3">
    <source>
        <dbReference type="ARBA" id="ARBA00060902"/>
    </source>
</evidence>
<keyword evidence="2" id="KW-0090">Biological rhythms</keyword>
<dbReference type="AlphaFoldDB" id="R4WJK5"/>
<dbReference type="PANTHER" id="PTHR11008">
    <property type="entry name" value="PROTEIN TAKEOUT-LIKE PROTEIN"/>
    <property type="match status" value="1"/>
</dbReference>
<sequence length="255" mass="27900">MSSTTLGVSFVLVLLAAVAAAAPRKTLPSYVKTCSSSDPKLNECALKHGREIIPRIMKGDPSIRLPVLEPMILDKAEIRTAGGANGGGLHLTCYKCNVHGLSKAKLNDIKIDLKKKHLDLKVFLPSLSVTGKYDVNGRLLLFPVYGKGQANLTLNDLDVTAGLDWKLVKRKGGEFAHVASEQVDFTTSKFSLSLTGLFNGDKALNDNMNAILNESWREVLNDLKPSISDTVGQIIRFTLNNIFDVIPYDQFFPDK</sequence>
<feature type="chain" id="PRO_5004372357" evidence="4">
    <location>
        <begin position="22"/>
        <end position="255"/>
    </location>
</feature>
<evidence type="ECO:0000313" key="5">
    <source>
        <dbReference type="EMBL" id="BAN20955.1"/>
    </source>
</evidence>
<reference evidence="5" key="1">
    <citation type="journal article" date="2013" name="PLoS ONE">
        <title>Gene expression in gut symbiotic organ of stinkbug affected by extracellular bacterial symbiont.</title>
        <authorList>
            <person name="Futahashi R."/>
            <person name="Tanaka K."/>
            <person name="Tanahashi M."/>
            <person name="Nikoh N."/>
            <person name="Kikuchi Y."/>
            <person name="Lee B.L."/>
            <person name="Fukatsu T."/>
        </authorList>
    </citation>
    <scope>NUCLEOTIDE SEQUENCE</scope>
    <source>
        <tissue evidence="5">Midgut</tissue>
    </source>
</reference>
<dbReference type="SMART" id="SM00700">
    <property type="entry name" value="JHBP"/>
    <property type="match status" value="1"/>
</dbReference>
<dbReference type="EMBL" id="AK417740">
    <property type="protein sequence ID" value="BAN20955.1"/>
    <property type="molecule type" value="mRNA"/>
</dbReference>
<evidence type="ECO:0000256" key="4">
    <source>
        <dbReference type="SAM" id="SignalP"/>
    </source>
</evidence>
<proteinExistence type="evidence at transcript level"/>
<dbReference type="Gene3D" id="3.15.10.30">
    <property type="entry name" value="Haemolymph juvenile hormone binding protein"/>
    <property type="match status" value="1"/>
</dbReference>
<accession>R4WJK5</accession>
<dbReference type="FunFam" id="3.15.10.30:FF:000001">
    <property type="entry name" value="Takeout-like protein 1"/>
    <property type="match status" value="1"/>
</dbReference>
<dbReference type="GO" id="GO:0007623">
    <property type="term" value="P:circadian rhythm"/>
    <property type="evidence" value="ECO:0007669"/>
    <property type="project" value="UniProtKB-ARBA"/>
</dbReference>
<dbReference type="Pfam" id="PF06585">
    <property type="entry name" value="JHBP"/>
    <property type="match status" value="1"/>
</dbReference>
<feature type="signal peptide" evidence="4">
    <location>
        <begin position="1"/>
        <end position="21"/>
    </location>
</feature>
<dbReference type="InterPro" id="IPR010562">
    <property type="entry name" value="Haemolymph_juvenile_hormone-bd"/>
</dbReference>
<comment type="similarity">
    <text evidence="3">Belongs to the TO family.</text>
</comment>
<evidence type="ECO:0000256" key="1">
    <source>
        <dbReference type="ARBA" id="ARBA00022729"/>
    </source>
</evidence>
<protein>
    <submittedName>
        <fullName evidence="5">Uncharacterized protein</fullName>
    </submittedName>
</protein>
<dbReference type="GO" id="GO:0005615">
    <property type="term" value="C:extracellular space"/>
    <property type="evidence" value="ECO:0007669"/>
    <property type="project" value="TreeGrafter"/>
</dbReference>
<organism evidence="5">
    <name type="scientific">Riptortus pedestris</name>
    <name type="common">Bean bug</name>
    <dbReference type="NCBI Taxonomy" id="329032"/>
    <lineage>
        <taxon>Eukaryota</taxon>
        <taxon>Metazoa</taxon>
        <taxon>Ecdysozoa</taxon>
        <taxon>Arthropoda</taxon>
        <taxon>Hexapoda</taxon>
        <taxon>Insecta</taxon>
        <taxon>Pterygota</taxon>
        <taxon>Neoptera</taxon>
        <taxon>Paraneoptera</taxon>
        <taxon>Hemiptera</taxon>
        <taxon>Heteroptera</taxon>
        <taxon>Panheteroptera</taxon>
        <taxon>Pentatomomorpha</taxon>
        <taxon>Coreoidea</taxon>
        <taxon>Alydidae</taxon>
        <taxon>Riptortus</taxon>
    </lineage>
</organism>
<name>R4WJK5_RIPPE</name>
<dbReference type="PANTHER" id="PTHR11008:SF41">
    <property type="entry name" value="RE70318P"/>
    <property type="match status" value="1"/>
</dbReference>